<name>A0ABU3TJV7_9BACT</name>
<dbReference type="EMBL" id="JAWDJT010000010">
    <property type="protein sequence ID" value="MDU0371651.1"/>
    <property type="molecule type" value="Genomic_DNA"/>
</dbReference>
<feature type="domain" description="S1 motif" evidence="1">
    <location>
        <begin position="20"/>
        <end position="101"/>
    </location>
</feature>
<evidence type="ECO:0000259" key="1">
    <source>
        <dbReference type="PROSITE" id="PS50126"/>
    </source>
</evidence>
<accession>A0ABU3TJV7</accession>
<gene>
    <name evidence="2" type="ORF">ROI90_14690</name>
</gene>
<protein>
    <submittedName>
        <fullName evidence="2">S1 RNA-binding domain-containing protein</fullName>
    </submittedName>
</protein>
<dbReference type="CDD" id="cd00164">
    <property type="entry name" value="S1_like"/>
    <property type="match status" value="1"/>
</dbReference>
<dbReference type="InterPro" id="IPR012340">
    <property type="entry name" value="NA-bd_OB-fold"/>
</dbReference>
<sequence>MPLSFSQAQWDELAQRFPFGTTMHGIVVHVARFGVFVEVDEFPEVKALLEIIHMPYTQAEPSAEPFHPLSHPDQYPATGSRIEAQILGWSEKPGDVRLTQLIYSQDASV</sequence>
<keyword evidence="3" id="KW-1185">Reference proteome</keyword>
<comment type="caution">
    <text evidence="2">The sequence shown here is derived from an EMBL/GenBank/DDBJ whole genome shotgun (WGS) entry which is preliminary data.</text>
</comment>
<dbReference type="InterPro" id="IPR003029">
    <property type="entry name" value="S1_domain"/>
</dbReference>
<dbReference type="Gene3D" id="2.40.50.140">
    <property type="entry name" value="Nucleic acid-binding proteins"/>
    <property type="match status" value="1"/>
</dbReference>
<evidence type="ECO:0000313" key="3">
    <source>
        <dbReference type="Proteomes" id="UP001250698"/>
    </source>
</evidence>
<organism evidence="2 3">
    <name type="scientific">Hymenobacter endophyticus</name>
    <dbReference type="NCBI Taxonomy" id="3076335"/>
    <lineage>
        <taxon>Bacteria</taxon>
        <taxon>Pseudomonadati</taxon>
        <taxon>Bacteroidota</taxon>
        <taxon>Cytophagia</taxon>
        <taxon>Cytophagales</taxon>
        <taxon>Hymenobacteraceae</taxon>
        <taxon>Hymenobacter</taxon>
    </lineage>
</organism>
<dbReference type="RefSeq" id="WP_315999111.1">
    <property type="nucleotide sequence ID" value="NZ_JAWDJT010000010.1"/>
</dbReference>
<evidence type="ECO:0000313" key="2">
    <source>
        <dbReference type="EMBL" id="MDU0371651.1"/>
    </source>
</evidence>
<dbReference type="SUPFAM" id="SSF50249">
    <property type="entry name" value="Nucleic acid-binding proteins"/>
    <property type="match status" value="1"/>
</dbReference>
<proteinExistence type="predicted"/>
<dbReference type="PROSITE" id="PS50126">
    <property type="entry name" value="S1"/>
    <property type="match status" value="1"/>
</dbReference>
<dbReference type="Proteomes" id="UP001250698">
    <property type="component" value="Unassembled WGS sequence"/>
</dbReference>
<reference evidence="2 3" key="1">
    <citation type="submission" date="2023-10" db="EMBL/GenBank/DDBJ databases">
        <title>Hymenobacter endophyticus sp. nov., an isolate from the leaf tissues of wheat.</title>
        <authorList>
            <person name="Dai Y."/>
        </authorList>
    </citation>
    <scope>NUCLEOTIDE SEQUENCE [LARGE SCALE GENOMIC DNA]</scope>
    <source>
        <strain evidence="2 3">ZK17L-C2</strain>
    </source>
</reference>